<evidence type="ECO:0000313" key="2">
    <source>
        <dbReference type="Proteomes" id="UP000319383"/>
    </source>
</evidence>
<keyword evidence="2" id="KW-1185">Reference proteome</keyword>
<dbReference type="EMBL" id="CP036276">
    <property type="protein sequence ID" value="QDU46809.1"/>
    <property type="molecule type" value="Genomic_DNA"/>
</dbReference>
<gene>
    <name evidence="1" type="ORF">Mal52_53310</name>
</gene>
<name>A0A517ZWE4_9PLAN</name>
<dbReference type="OrthoDB" id="9889136at2"/>
<dbReference type="RefSeq" id="WP_145379333.1">
    <property type="nucleotide sequence ID" value="NZ_CP036270.1"/>
</dbReference>
<protein>
    <submittedName>
        <fullName evidence="1">Uncharacterized protein</fullName>
    </submittedName>
</protein>
<evidence type="ECO:0000313" key="1">
    <source>
        <dbReference type="EMBL" id="QDU46809.1"/>
    </source>
</evidence>
<reference evidence="1 2" key="1">
    <citation type="submission" date="2019-02" db="EMBL/GenBank/DDBJ databases">
        <title>Deep-cultivation of Planctomycetes and their phenomic and genomic characterization uncovers novel biology.</title>
        <authorList>
            <person name="Wiegand S."/>
            <person name="Jogler M."/>
            <person name="Boedeker C."/>
            <person name="Pinto D."/>
            <person name="Vollmers J."/>
            <person name="Rivas-Marin E."/>
            <person name="Kohn T."/>
            <person name="Peeters S.H."/>
            <person name="Heuer A."/>
            <person name="Rast P."/>
            <person name="Oberbeckmann S."/>
            <person name="Bunk B."/>
            <person name="Jeske O."/>
            <person name="Meyerdierks A."/>
            <person name="Storesund J.E."/>
            <person name="Kallscheuer N."/>
            <person name="Luecker S."/>
            <person name="Lage O.M."/>
            <person name="Pohl T."/>
            <person name="Merkel B.J."/>
            <person name="Hornburger P."/>
            <person name="Mueller R.-W."/>
            <person name="Bruemmer F."/>
            <person name="Labrenz M."/>
            <person name="Spormann A.M."/>
            <person name="Op den Camp H."/>
            <person name="Overmann J."/>
            <person name="Amann R."/>
            <person name="Jetten M.S.M."/>
            <person name="Mascher T."/>
            <person name="Medema M.H."/>
            <person name="Devos D.P."/>
            <person name="Kaster A.-K."/>
            <person name="Ovreas L."/>
            <person name="Rohde M."/>
            <person name="Galperin M.Y."/>
            <person name="Jogler C."/>
        </authorList>
    </citation>
    <scope>NUCLEOTIDE SEQUENCE [LARGE SCALE GENOMIC DNA]</scope>
    <source>
        <strain evidence="1 2">Mal52</strain>
    </source>
</reference>
<organism evidence="1 2">
    <name type="scientific">Symmachiella dynata</name>
    <dbReference type="NCBI Taxonomy" id="2527995"/>
    <lineage>
        <taxon>Bacteria</taxon>
        <taxon>Pseudomonadati</taxon>
        <taxon>Planctomycetota</taxon>
        <taxon>Planctomycetia</taxon>
        <taxon>Planctomycetales</taxon>
        <taxon>Planctomycetaceae</taxon>
        <taxon>Symmachiella</taxon>
    </lineage>
</organism>
<dbReference type="KEGG" id="sdyn:Mal52_53310"/>
<sequence>MLTSTMDQKIRFDCLDDPRLMAAEVELIDGVLEITCTNPFDTIDLTYLYEDGLIDKILVSVCDADGDVIKEREFYIDDIDWIVIDVPEGDEPVLNLPAIPIKSYSGAGNDSPAGELEYGVTVRRRISLK</sequence>
<dbReference type="Proteomes" id="UP000319383">
    <property type="component" value="Chromosome"/>
</dbReference>
<proteinExistence type="predicted"/>
<dbReference type="AlphaFoldDB" id="A0A517ZWE4"/>
<accession>A0A517ZWE4</accession>